<dbReference type="RefSeq" id="WP_058582798.1">
    <property type="nucleotide sequence ID" value="NZ_LOPU01000030.1"/>
</dbReference>
<comment type="caution">
    <text evidence="1">The sequence shown here is derived from an EMBL/GenBank/DDBJ whole genome shotgun (WGS) entry which is preliminary data.</text>
</comment>
<keyword evidence="2" id="KW-1185">Reference proteome</keyword>
<name>A0A0W1R608_9EURY</name>
<proteinExistence type="predicted"/>
<reference evidence="1 2" key="1">
    <citation type="submission" date="2015-12" db="EMBL/GenBank/DDBJ databases">
        <title>Haloprofundus marisrubri gen. nov., sp. nov., an extremely halophilic archaeon isolated from the Discovery deep brine-seawater interface in the Red Sea.</title>
        <authorList>
            <person name="Zhang G."/>
            <person name="Stingl U."/>
            <person name="Rashid M."/>
        </authorList>
    </citation>
    <scope>NUCLEOTIDE SEQUENCE [LARGE SCALE GENOMIC DNA]</scope>
    <source>
        <strain evidence="1 2">SB9</strain>
    </source>
</reference>
<protein>
    <recommendedName>
        <fullName evidence="3">DUF4177 domain-containing protein</fullName>
    </recommendedName>
</protein>
<gene>
    <name evidence="1" type="ORF">AUR64_17695</name>
</gene>
<dbReference type="InterPro" id="IPR025234">
    <property type="entry name" value="YjzH-like"/>
</dbReference>
<accession>A0A0W1R608</accession>
<evidence type="ECO:0000313" key="2">
    <source>
        <dbReference type="Proteomes" id="UP000054387"/>
    </source>
</evidence>
<dbReference type="Proteomes" id="UP000054387">
    <property type="component" value="Unassembled WGS sequence"/>
</dbReference>
<dbReference type="STRING" id="1514971.AUR64_17695"/>
<dbReference type="OrthoDB" id="318633at2157"/>
<organism evidence="1 2">
    <name type="scientific">Haloprofundus marisrubri</name>
    <dbReference type="NCBI Taxonomy" id="1514971"/>
    <lineage>
        <taxon>Archaea</taxon>
        <taxon>Methanobacteriati</taxon>
        <taxon>Methanobacteriota</taxon>
        <taxon>Stenosarchaea group</taxon>
        <taxon>Halobacteria</taxon>
        <taxon>Halobacteriales</taxon>
        <taxon>Haloferacaceae</taxon>
        <taxon>Haloprofundus</taxon>
    </lineage>
</organism>
<dbReference type="EMBL" id="LOPU01000030">
    <property type="protein sequence ID" value="KTG08514.1"/>
    <property type="molecule type" value="Genomic_DNA"/>
</dbReference>
<sequence length="65" mass="7289">MQRWEYKTLRIDSGFPIFSSDTNPEVELNELGDDGWELVDTIIATGSSGTETKSLILKRPKDSAE</sequence>
<evidence type="ECO:0008006" key="3">
    <source>
        <dbReference type="Google" id="ProtNLM"/>
    </source>
</evidence>
<dbReference type="Pfam" id="PF13783">
    <property type="entry name" value="DUF4177"/>
    <property type="match status" value="1"/>
</dbReference>
<evidence type="ECO:0000313" key="1">
    <source>
        <dbReference type="EMBL" id="KTG08514.1"/>
    </source>
</evidence>
<dbReference type="AlphaFoldDB" id="A0A0W1R608"/>